<sequence length="510" mass="56162">MASVHQLCTTPVGLPVEETYCQILSNLRSLDQLTSSQTESGDYAQIPSWLLSILRPSSDLLPPERILEDDDVSPPAALALFKEISHLAFNILFRVLGSPLTKYPGLVPELALVLVSHSDASDSWTTLEVRQLVESVLNDPQECFNAPEIVVDHILKGTIKPLFATSGLLSTAQRQVTSDGRIALRPSTKRAPTLGDTAPPWRHRHPETTTLLHWAIRTLDASQIEPSWHLLVPPILTLLDDHYSPSKTRGCDILTTLLRRLDQQPLPRGGQSLLTRTGLGPVIWDAITPCLLSLPPLTPQSHSVPLLKATYPTLIALSKSMTMGKPTQKERTKLLDKLIRDGILRGMQFGGENIHVATTLMELLPTVVDAMGIWSARHLKELIPMLSDVLSSPFGTTYIPLLASAVGALKSILRTCWVRISPWVAEVLRGVCVCWNRIGEEETEKGVEFKERADVVEMKRELRGVVLMLRSAVDGDEEDAGEKMKGLEGEITSVDERLVGLFNVQPSDSG</sequence>
<dbReference type="Pfam" id="PF10521">
    <property type="entry name" value="Tti2"/>
    <property type="match status" value="1"/>
</dbReference>
<organism evidence="2 3">
    <name type="scientific">Discina gigas</name>
    <dbReference type="NCBI Taxonomy" id="1032678"/>
    <lineage>
        <taxon>Eukaryota</taxon>
        <taxon>Fungi</taxon>
        <taxon>Dikarya</taxon>
        <taxon>Ascomycota</taxon>
        <taxon>Pezizomycotina</taxon>
        <taxon>Pezizomycetes</taxon>
        <taxon>Pezizales</taxon>
        <taxon>Discinaceae</taxon>
        <taxon>Discina</taxon>
    </lineage>
</organism>
<dbReference type="EC" id="2.7.7.72" evidence="2"/>
<comment type="similarity">
    <text evidence="1">Belongs to the TTI2 family.</text>
</comment>
<accession>A0ABR3G6S7</accession>
<proteinExistence type="inferred from homology"/>
<dbReference type="SUPFAM" id="SSF48371">
    <property type="entry name" value="ARM repeat"/>
    <property type="match status" value="1"/>
</dbReference>
<dbReference type="GO" id="GO:0004810">
    <property type="term" value="F:CCA tRNA nucleotidyltransferase activity"/>
    <property type="evidence" value="ECO:0007669"/>
    <property type="project" value="UniProtKB-EC"/>
</dbReference>
<evidence type="ECO:0000313" key="3">
    <source>
        <dbReference type="Proteomes" id="UP001447188"/>
    </source>
</evidence>
<dbReference type="PANTHER" id="PTHR32226">
    <property type="entry name" value="TELO2-INTERACTING PROTEIN 2"/>
    <property type="match status" value="1"/>
</dbReference>
<name>A0ABR3G6S7_9PEZI</name>
<keyword evidence="3" id="KW-1185">Reference proteome</keyword>
<keyword evidence="2" id="KW-0548">Nucleotidyltransferase</keyword>
<evidence type="ECO:0000313" key="2">
    <source>
        <dbReference type="EMBL" id="KAL0631523.1"/>
    </source>
</evidence>
<dbReference type="InterPro" id="IPR018870">
    <property type="entry name" value="Tti2"/>
</dbReference>
<dbReference type="Proteomes" id="UP001447188">
    <property type="component" value="Unassembled WGS sequence"/>
</dbReference>
<reference evidence="2 3" key="1">
    <citation type="submission" date="2024-02" db="EMBL/GenBank/DDBJ databases">
        <title>Discinaceae phylogenomics.</title>
        <authorList>
            <person name="Dirks A.C."/>
            <person name="James T.Y."/>
        </authorList>
    </citation>
    <scope>NUCLEOTIDE SEQUENCE [LARGE SCALE GENOMIC DNA]</scope>
    <source>
        <strain evidence="2 3">ACD0624</strain>
    </source>
</reference>
<keyword evidence="2" id="KW-0808">Transferase</keyword>
<gene>
    <name evidence="2" type="primary">CCA1_2</name>
    <name evidence="2" type="ORF">Q9L58_009608</name>
</gene>
<comment type="caution">
    <text evidence="2">The sequence shown here is derived from an EMBL/GenBank/DDBJ whole genome shotgun (WGS) entry which is preliminary data.</text>
</comment>
<dbReference type="PANTHER" id="PTHR32226:SF2">
    <property type="entry name" value="TELO2-INTERACTING PROTEIN 2"/>
    <property type="match status" value="1"/>
</dbReference>
<evidence type="ECO:0000256" key="1">
    <source>
        <dbReference type="ARBA" id="ARBA00034736"/>
    </source>
</evidence>
<protein>
    <submittedName>
        <fullName evidence="2">CCA tRNA nucleotidyltransferase, mitochondrial</fullName>
        <ecNumber evidence="2">2.7.7.72</ecNumber>
    </submittedName>
</protein>
<dbReference type="EMBL" id="JBBBZM010000238">
    <property type="protein sequence ID" value="KAL0631523.1"/>
    <property type="molecule type" value="Genomic_DNA"/>
</dbReference>
<dbReference type="InterPro" id="IPR016024">
    <property type="entry name" value="ARM-type_fold"/>
</dbReference>